<dbReference type="RefSeq" id="WP_076486338.1">
    <property type="nucleotide sequence ID" value="NZ_FTOG01000015.1"/>
</dbReference>
<evidence type="ECO:0000313" key="2">
    <source>
        <dbReference type="EMBL" id="SIT20401.1"/>
    </source>
</evidence>
<sequence length="77" mass="8094">MRYLRPKSLTWWAGCLALTTGTGALFLPDQGQLAALAHLVALLSGSGDAAPMTLISLGLGLIGLRDRIERGFAGQDK</sequence>
<reference evidence="3" key="1">
    <citation type="submission" date="2017-01" db="EMBL/GenBank/DDBJ databases">
        <authorList>
            <person name="Varghese N."/>
            <person name="Submissions S."/>
        </authorList>
    </citation>
    <scope>NUCLEOTIDE SEQUENCE [LARGE SCALE GENOMIC DNA]</scope>
    <source>
        <strain evidence="3">DSM 19945</strain>
    </source>
</reference>
<proteinExistence type="predicted"/>
<organism evidence="2 3">
    <name type="scientific">Rhodobacter aestuarii</name>
    <dbReference type="NCBI Taxonomy" id="453582"/>
    <lineage>
        <taxon>Bacteria</taxon>
        <taxon>Pseudomonadati</taxon>
        <taxon>Pseudomonadota</taxon>
        <taxon>Alphaproteobacteria</taxon>
        <taxon>Rhodobacterales</taxon>
        <taxon>Rhodobacter group</taxon>
        <taxon>Rhodobacter</taxon>
    </lineage>
</organism>
<keyword evidence="1" id="KW-1133">Transmembrane helix</keyword>
<accession>A0A1N7QC19</accession>
<dbReference type="Proteomes" id="UP000186221">
    <property type="component" value="Unassembled WGS sequence"/>
</dbReference>
<dbReference type="AlphaFoldDB" id="A0A1N7QC19"/>
<keyword evidence="1" id="KW-0472">Membrane</keyword>
<evidence type="ECO:0000256" key="1">
    <source>
        <dbReference type="SAM" id="Phobius"/>
    </source>
</evidence>
<dbReference type="EMBL" id="FTOG01000015">
    <property type="protein sequence ID" value="SIT20401.1"/>
    <property type="molecule type" value="Genomic_DNA"/>
</dbReference>
<protein>
    <submittedName>
        <fullName evidence="2">Uncharacterized protein</fullName>
    </submittedName>
</protein>
<keyword evidence="1" id="KW-0812">Transmembrane</keyword>
<name>A0A1N7QC19_9RHOB</name>
<dbReference type="STRING" id="453582.SAMN05421580_11558"/>
<gene>
    <name evidence="2" type="ORF">SAMN05421580_11558</name>
</gene>
<evidence type="ECO:0000313" key="3">
    <source>
        <dbReference type="Proteomes" id="UP000186221"/>
    </source>
</evidence>
<keyword evidence="3" id="KW-1185">Reference proteome</keyword>
<feature type="transmembrane region" description="Helical" evidence="1">
    <location>
        <begin position="34"/>
        <end position="62"/>
    </location>
</feature>